<sequence length="106" mass="11386">MPQMAAVPDSVCTLSVVDSSTTSDARRLDEIKAPVSDILNSTASSADLYPHPAHSAQAAIAYHTRQLQQQQRPSNTVASQGQQQQHFSSKLPSNIILPPQSTAKPH</sequence>
<name>A0A915AA47_PARUN</name>
<accession>A0A915AA47</accession>
<keyword evidence="2" id="KW-1185">Reference proteome</keyword>
<organism evidence="2 3">
    <name type="scientific">Parascaris univalens</name>
    <name type="common">Nematode worm</name>
    <dbReference type="NCBI Taxonomy" id="6257"/>
    <lineage>
        <taxon>Eukaryota</taxon>
        <taxon>Metazoa</taxon>
        <taxon>Ecdysozoa</taxon>
        <taxon>Nematoda</taxon>
        <taxon>Chromadorea</taxon>
        <taxon>Rhabditida</taxon>
        <taxon>Spirurina</taxon>
        <taxon>Ascaridomorpha</taxon>
        <taxon>Ascaridoidea</taxon>
        <taxon>Ascarididae</taxon>
        <taxon>Parascaris</taxon>
    </lineage>
</organism>
<evidence type="ECO:0000256" key="1">
    <source>
        <dbReference type="SAM" id="MobiDB-lite"/>
    </source>
</evidence>
<dbReference type="AlphaFoldDB" id="A0A915AA47"/>
<dbReference type="WBParaSite" id="PgR001X_g300_t01">
    <property type="protein sequence ID" value="PgR001X_g300_t01"/>
    <property type="gene ID" value="PgR001X_g300"/>
</dbReference>
<evidence type="ECO:0000313" key="2">
    <source>
        <dbReference type="Proteomes" id="UP000887569"/>
    </source>
</evidence>
<dbReference type="Proteomes" id="UP000887569">
    <property type="component" value="Unplaced"/>
</dbReference>
<evidence type="ECO:0000313" key="3">
    <source>
        <dbReference type="WBParaSite" id="PgR001X_g300_t01"/>
    </source>
</evidence>
<proteinExistence type="predicted"/>
<feature type="compositionally biased region" description="Polar residues" evidence="1">
    <location>
        <begin position="65"/>
        <end position="92"/>
    </location>
</feature>
<reference evidence="3" key="1">
    <citation type="submission" date="2022-11" db="UniProtKB">
        <authorList>
            <consortium name="WormBaseParasite"/>
        </authorList>
    </citation>
    <scope>IDENTIFICATION</scope>
</reference>
<feature type="region of interest" description="Disordered" evidence="1">
    <location>
        <begin position="65"/>
        <end position="106"/>
    </location>
</feature>
<protein>
    <submittedName>
        <fullName evidence="3">Uncharacterized protein</fullName>
    </submittedName>
</protein>